<feature type="domain" description="UspA" evidence="2">
    <location>
        <begin position="6"/>
        <end position="141"/>
    </location>
</feature>
<dbReference type="InterPro" id="IPR006015">
    <property type="entry name" value="Universal_stress_UspA"/>
</dbReference>
<reference evidence="3 4" key="1">
    <citation type="submission" date="2020-05" db="EMBL/GenBank/DDBJ databases">
        <title>DNA-SIP metagenomic assembled genomes.</title>
        <authorList>
            <person name="Yu J."/>
        </authorList>
    </citation>
    <scope>NUCLEOTIDE SEQUENCE [LARGE SCALE GENOMIC DNA]</scope>
    <source>
        <strain evidence="3">Bin5.27</strain>
    </source>
</reference>
<comment type="caution">
    <text evidence="3">The sequence shown here is derived from an EMBL/GenBank/DDBJ whole genome shotgun (WGS) entry which is preliminary data.</text>
</comment>
<proteinExistence type="inferred from homology"/>
<gene>
    <name evidence="3" type="ORF">HOQ43_20330</name>
</gene>
<evidence type="ECO:0000256" key="1">
    <source>
        <dbReference type="ARBA" id="ARBA00008791"/>
    </source>
</evidence>
<dbReference type="Gene3D" id="3.40.50.620">
    <property type="entry name" value="HUPs"/>
    <property type="match status" value="1"/>
</dbReference>
<evidence type="ECO:0000259" key="2">
    <source>
        <dbReference type="Pfam" id="PF00582"/>
    </source>
</evidence>
<dbReference type="EMBL" id="JABFXE010000851">
    <property type="protein sequence ID" value="NUQ90798.1"/>
    <property type="molecule type" value="Genomic_DNA"/>
</dbReference>
<dbReference type="CDD" id="cd23659">
    <property type="entry name" value="USP_At3g01520-like"/>
    <property type="match status" value="1"/>
</dbReference>
<dbReference type="AlphaFoldDB" id="A0A850CFW1"/>
<evidence type="ECO:0000313" key="3">
    <source>
        <dbReference type="EMBL" id="NUQ90798.1"/>
    </source>
</evidence>
<dbReference type="InterPro" id="IPR014729">
    <property type="entry name" value="Rossmann-like_a/b/a_fold"/>
</dbReference>
<dbReference type="InterPro" id="IPR006016">
    <property type="entry name" value="UspA"/>
</dbReference>
<dbReference type="PANTHER" id="PTHR31964:SF113">
    <property type="entry name" value="USPA DOMAIN-CONTAINING PROTEIN"/>
    <property type="match status" value="1"/>
</dbReference>
<dbReference type="SUPFAM" id="SSF52402">
    <property type="entry name" value="Adenine nucleotide alpha hydrolases-like"/>
    <property type="match status" value="1"/>
</dbReference>
<dbReference type="Proteomes" id="UP000574690">
    <property type="component" value="Unassembled WGS sequence"/>
</dbReference>
<dbReference type="PANTHER" id="PTHR31964">
    <property type="entry name" value="ADENINE NUCLEOTIDE ALPHA HYDROLASES-LIKE SUPERFAMILY PROTEIN"/>
    <property type="match status" value="1"/>
</dbReference>
<protein>
    <submittedName>
        <fullName evidence="3">Universal stress protein</fullName>
    </submittedName>
</protein>
<organism evidence="3 4">
    <name type="scientific">Glycomyces artemisiae</name>
    <dbReference type="NCBI Taxonomy" id="1076443"/>
    <lineage>
        <taxon>Bacteria</taxon>
        <taxon>Bacillati</taxon>
        <taxon>Actinomycetota</taxon>
        <taxon>Actinomycetes</taxon>
        <taxon>Glycomycetales</taxon>
        <taxon>Glycomycetaceae</taxon>
        <taxon>Glycomyces</taxon>
    </lineage>
</organism>
<dbReference type="PRINTS" id="PR01438">
    <property type="entry name" value="UNVRSLSTRESS"/>
</dbReference>
<comment type="similarity">
    <text evidence="1">Belongs to the universal stress protein A family.</text>
</comment>
<accession>A0A850CFW1</accession>
<dbReference type="Pfam" id="PF00582">
    <property type="entry name" value="Usp"/>
    <property type="match status" value="1"/>
</dbReference>
<evidence type="ECO:0000313" key="4">
    <source>
        <dbReference type="Proteomes" id="UP000574690"/>
    </source>
</evidence>
<sequence>MEAAQERVIVGVDGSEASVRALRWAIRYAERTGATVDVVYVWQVPALYGDPVRVLPGDRIAEAAQEALRATVDRELGGRTSPKVRCIPQGGYPSQALVERSAAADLLVVGNRGLGGFKGVLLGSVSLRCVAHAACPVVVVRSPD</sequence>
<name>A0A850CFW1_9ACTN</name>